<evidence type="ECO:0000256" key="3">
    <source>
        <dbReference type="ARBA" id="ARBA00022989"/>
    </source>
</evidence>
<feature type="transmembrane region" description="Helical" evidence="5">
    <location>
        <begin position="332"/>
        <end position="354"/>
    </location>
</feature>
<sequence length="386" mass="42596">MFCGIIFVKVEIKMDELTNIEKKALLSAAIKIRSYKLMQAKGYERLAKKARDERTRRLLVEISTDEVKDSEYWLEKIKELNGELEMPSKTFFIDVRVSLMMHILGRRSFFEWAIINEDEIIEDLAIQAGNISDIVTSEKWNRIASDERLHVERVKKEVLGMEAWEMRGSGGVRDIIFGANDGLVSILALVAGVYGAITESHTILIAGIAGAVAGAISMGAGAYLSSKSEKEVIEKESERKGLRKKGTPEDEQTKLVEFYQTKGFKKREAEAIASRVTSEMKLRSEHTIGEEVGLTSEESWSPIKASILTGFSFAVASLIPILPFTFMEVTPAAITAVIATIATLFGVGASKAIFTRKSWILSGLEMMVIGTLAAAVTYAIGMLIPV</sequence>
<evidence type="ECO:0000313" key="7">
    <source>
        <dbReference type="Proteomes" id="UP000315669"/>
    </source>
</evidence>
<evidence type="ECO:0000313" key="6">
    <source>
        <dbReference type="EMBL" id="TET86252.1"/>
    </source>
</evidence>
<dbReference type="InterPro" id="IPR009078">
    <property type="entry name" value="Ferritin-like_SF"/>
</dbReference>
<dbReference type="SUPFAM" id="SSF47240">
    <property type="entry name" value="Ferritin-like"/>
    <property type="match status" value="1"/>
</dbReference>
<dbReference type="GO" id="GO:0012505">
    <property type="term" value="C:endomembrane system"/>
    <property type="evidence" value="ECO:0007669"/>
    <property type="project" value="UniProtKB-SubCell"/>
</dbReference>
<feature type="transmembrane region" description="Helical" evidence="5">
    <location>
        <begin position="366"/>
        <end position="384"/>
    </location>
</feature>
<reference evidence="6 7" key="1">
    <citation type="submission" date="2019-03" db="EMBL/GenBank/DDBJ databases">
        <title>Metabolic potential of uncultured bacteria and archaea associated with petroleum seepage in deep-sea sediments.</title>
        <authorList>
            <person name="Dong X."/>
            <person name="Hubert C."/>
        </authorList>
    </citation>
    <scope>NUCLEOTIDE SEQUENCE [LARGE SCALE GENOMIC DNA]</scope>
    <source>
        <strain evidence="6">E29_bin25</strain>
    </source>
</reference>
<evidence type="ECO:0000256" key="1">
    <source>
        <dbReference type="ARBA" id="ARBA00004127"/>
    </source>
</evidence>
<keyword evidence="4 5" id="KW-0472">Membrane</keyword>
<comment type="subcellular location">
    <subcellularLocation>
        <location evidence="1">Endomembrane system</location>
        <topology evidence="1">Multi-pass membrane protein</topology>
    </subcellularLocation>
</comment>
<keyword evidence="3 5" id="KW-1133">Transmembrane helix</keyword>
<dbReference type="AlphaFoldDB" id="A0A523Y447"/>
<proteinExistence type="predicted"/>
<dbReference type="Proteomes" id="UP000315669">
    <property type="component" value="Unassembled WGS sequence"/>
</dbReference>
<dbReference type="GO" id="GO:0005384">
    <property type="term" value="F:manganese ion transmembrane transporter activity"/>
    <property type="evidence" value="ECO:0007669"/>
    <property type="project" value="InterPro"/>
</dbReference>
<dbReference type="InterPro" id="IPR008217">
    <property type="entry name" value="Ccc1_fam"/>
</dbReference>
<evidence type="ECO:0000256" key="5">
    <source>
        <dbReference type="SAM" id="Phobius"/>
    </source>
</evidence>
<feature type="transmembrane region" description="Helical" evidence="5">
    <location>
        <begin position="203"/>
        <end position="225"/>
    </location>
</feature>
<keyword evidence="2 5" id="KW-0812">Transmembrane</keyword>
<feature type="transmembrane region" description="Helical" evidence="5">
    <location>
        <begin position="305"/>
        <end position="326"/>
    </location>
</feature>
<name>A0A523Y447_UNCAE</name>
<dbReference type="EMBL" id="SOII01000049">
    <property type="protein sequence ID" value="TET86252.1"/>
    <property type="molecule type" value="Genomic_DNA"/>
</dbReference>
<feature type="transmembrane region" description="Helical" evidence="5">
    <location>
        <begin position="175"/>
        <end position="197"/>
    </location>
</feature>
<evidence type="ECO:0008006" key="8">
    <source>
        <dbReference type="Google" id="ProtNLM"/>
    </source>
</evidence>
<dbReference type="PANTHER" id="PTHR31851">
    <property type="entry name" value="FE(2+)/MN(2+) TRANSPORTER PCL1"/>
    <property type="match status" value="1"/>
</dbReference>
<protein>
    <recommendedName>
        <fullName evidence="8">Rubrerythrin family protein</fullName>
    </recommendedName>
</protein>
<gene>
    <name evidence="6" type="ORF">E3J32_00685</name>
</gene>
<dbReference type="Pfam" id="PF01988">
    <property type="entry name" value="VIT1"/>
    <property type="match status" value="1"/>
</dbReference>
<organism evidence="6 7">
    <name type="scientific">Aerophobetes bacterium</name>
    <dbReference type="NCBI Taxonomy" id="2030807"/>
    <lineage>
        <taxon>Bacteria</taxon>
        <taxon>Candidatus Aerophobota</taxon>
    </lineage>
</organism>
<dbReference type="GO" id="GO:0030026">
    <property type="term" value="P:intracellular manganese ion homeostasis"/>
    <property type="evidence" value="ECO:0007669"/>
    <property type="project" value="InterPro"/>
</dbReference>
<comment type="caution">
    <text evidence="6">The sequence shown here is derived from an EMBL/GenBank/DDBJ whole genome shotgun (WGS) entry which is preliminary data.</text>
</comment>
<accession>A0A523Y447</accession>
<evidence type="ECO:0000256" key="4">
    <source>
        <dbReference type="ARBA" id="ARBA00023136"/>
    </source>
</evidence>
<evidence type="ECO:0000256" key="2">
    <source>
        <dbReference type="ARBA" id="ARBA00022692"/>
    </source>
</evidence>